<dbReference type="GO" id="GO:0003677">
    <property type="term" value="F:DNA binding"/>
    <property type="evidence" value="ECO:0007669"/>
    <property type="project" value="UniProtKB-KW"/>
</dbReference>
<dbReference type="GeneID" id="92712193"/>
<evidence type="ECO:0000313" key="4">
    <source>
        <dbReference type="Proteomes" id="UP000184192"/>
    </source>
</evidence>
<dbReference type="EMBL" id="FQZN01000011">
    <property type="protein sequence ID" value="SHI94372.1"/>
    <property type="molecule type" value="Genomic_DNA"/>
</dbReference>
<dbReference type="InterPro" id="IPR041607">
    <property type="entry name" value="HU-HIG"/>
</dbReference>
<dbReference type="eggNOG" id="COG0776">
    <property type="taxonomic scope" value="Bacteria"/>
</dbReference>
<keyword evidence="4" id="KW-1185">Reference proteome</keyword>
<dbReference type="NCBIfam" id="TIGR01201">
    <property type="entry name" value="HU_rel"/>
    <property type="match status" value="1"/>
</dbReference>
<evidence type="ECO:0000313" key="3">
    <source>
        <dbReference type="EMBL" id="SHI94372.1"/>
    </source>
</evidence>
<dbReference type="RefSeq" id="WP_073313611.1">
    <property type="nucleotide sequence ID" value="NZ_FQZN01000011.1"/>
</dbReference>
<accession>A0A1M6F9L5</accession>
<evidence type="ECO:0000256" key="1">
    <source>
        <dbReference type="ARBA" id="ARBA00023125"/>
    </source>
</evidence>
<name>A0A1M6F9L5_9BACE</name>
<proteinExistence type="predicted"/>
<protein>
    <submittedName>
        <fullName evidence="3">DNA-binding protein, histone-like, putative</fullName>
    </submittedName>
</protein>
<reference evidence="4" key="1">
    <citation type="submission" date="2016-11" db="EMBL/GenBank/DDBJ databases">
        <authorList>
            <person name="Varghese N."/>
            <person name="Submissions S."/>
        </authorList>
    </citation>
    <scope>NUCLEOTIDE SEQUENCE [LARGE SCALE GENOMIC DNA]</scope>
    <source>
        <strain evidence="4">DSM 26884</strain>
    </source>
</reference>
<dbReference type="Proteomes" id="UP000184192">
    <property type="component" value="Unassembled WGS sequence"/>
</dbReference>
<gene>
    <name evidence="3" type="ORF">SAMN05444350_11199</name>
</gene>
<evidence type="ECO:0000259" key="2">
    <source>
        <dbReference type="Pfam" id="PF18291"/>
    </source>
</evidence>
<feature type="domain" description="HU" evidence="2">
    <location>
        <begin position="2"/>
        <end position="124"/>
    </location>
</feature>
<dbReference type="SUPFAM" id="SSF47729">
    <property type="entry name" value="IHF-like DNA-binding proteins"/>
    <property type="match status" value="1"/>
</dbReference>
<dbReference type="InterPro" id="IPR005902">
    <property type="entry name" value="HU_DNA-bd_put"/>
</dbReference>
<dbReference type="AlphaFoldDB" id="A0A1M6F9L5"/>
<keyword evidence="1 3" id="KW-0238">DNA-binding</keyword>
<dbReference type="Pfam" id="PF18291">
    <property type="entry name" value="HU-HIG"/>
    <property type="match status" value="1"/>
</dbReference>
<sequence>MAEYEMQESNLPNEEGKRILFPRMKLWNQVDLEYIAKNINYASTFTPGDIMGLVRSLTQEIANQMAQGNSVKVDGLGIFTPALGLRQGKERESGEKGGRRRNSMSICVQNINFRADKQFIEETGRRCILSRSELKPGRSSQKYTPEQRLELAQKYLEEHPYMKVPDYCQLTGLLRNTAAKELKRWSEIPETGITTQGRGSHKLYVKRKETAIP</sequence>
<organism evidence="3 4">
    <name type="scientific">Bacteroides stercorirosoris</name>
    <dbReference type="NCBI Taxonomy" id="871324"/>
    <lineage>
        <taxon>Bacteria</taxon>
        <taxon>Pseudomonadati</taxon>
        <taxon>Bacteroidota</taxon>
        <taxon>Bacteroidia</taxon>
        <taxon>Bacteroidales</taxon>
        <taxon>Bacteroidaceae</taxon>
        <taxon>Bacteroides</taxon>
    </lineage>
</organism>
<dbReference type="InterPro" id="IPR010992">
    <property type="entry name" value="IHF-like_DNA-bd_dom_sf"/>
</dbReference>